<proteinExistence type="predicted"/>
<gene>
    <name evidence="1" type="ORF">MNB_SV-6-1761</name>
</gene>
<evidence type="ECO:0000313" key="1">
    <source>
        <dbReference type="EMBL" id="SFV58634.1"/>
    </source>
</evidence>
<dbReference type="InterPro" id="IPR011047">
    <property type="entry name" value="Quinoprotein_ADH-like_sf"/>
</dbReference>
<accession>A0A1W1BYS3</accession>
<organism evidence="1">
    <name type="scientific">hydrothermal vent metagenome</name>
    <dbReference type="NCBI Taxonomy" id="652676"/>
    <lineage>
        <taxon>unclassified sequences</taxon>
        <taxon>metagenomes</taxon>
        <taxon>ecological metagenomes</taxon>
    </lineage>
</organism>
<dbReference type="Gene3D" id="2.130.10.10">
    <property type="entry name" value="YVTN repeat-like/Quinoprotein amine dehydrogenase"/>
    <property type="match status" value="2"/>
</dbReference>
<dbReference type="PANTHER" id="PTHR42754:SF1">
    <property type="entry name" value="LIPOPROTEIN"/>
    <property type="match status" value="1"/>
</dbReference>
<dbReference type="AlphaFoldDB" id="A0A1W1BYS3"/>
<reference evidence="1" key="1">
    <citation type="submission" date="2016-10" db="EMBL/GenBank/DDBJ databases">
        <authorList>
            <person name="de Groot N.N."/>
        </authorList>
    </citation>
    <scope>NUCLEOTIDE SEQUENCE</scope>
</reference>
<dbReference type="EMBL" id="FPHC01000048">
    <property type="protein sequence ID" value="SFV58634.1"/>
    <property type="molecule type" value="Genomic_DNA"/>
</dbReference>
<name>A0A1W1BYS3_9ZZZZ</name>
<sequence length="665" mass="75136">MCGYDMTQDTVLAKIDQTGNIIWKKTFTSNINGRSNLLIINGRYIVSQKQLDGGKTFVLDKNKKTIKILPYYFDSMSKTTNGFVGVSGTMVLALDRDGKELWRRVPSVDKSSSKEKVISISKNALKTSIVKKKIYTETYSKIVRLRDGTLVAVGNRGHYKLVLIKLTQDGKMLWRKEIHKTKLYSISGAVATDDGGFIISMSGIDIMKFSPDGSREFHTKIKNYYNGYAGDIIETDNGYISINQVGTKANILILKLNKRGDMVWDKEYRSNMRLHAKSIIKAYDGGYLLSINREINNPMLVKMDSKGNIKTDLSKKIKASVQVKSADSSNAEVVMVKKRFEFFGGALRQMIPSKKSKLLYMITGASGFSILNICDFQNPKLLSNFSKSKLKLKIAPNLIAPVGRSLPGKGLYDYNEPFELYITKDETKAYIIDLKQGFYILDITDKKKPKLIQEFRRFRGHYFVVSKDEKKIYIADTGTINLIDLSSKSHSTTLLPYTSSSVGYPVTPLAIFASRDILYVADRNKIAIYDIKKSKVIDRVATDGMIYSIYIDSDLKRLYLLNRIGFEAFAITKDSLLKHLWSIRLPHRESIKSFYVTKDEKSIYYASDNGVKLLDTKDKLNPKIVKIYTTPTMGSVAYVAPIGKNKELLVGFHTPKSIGVIKIER</sequence>
<dbReference type="SUPFAM" id="SSF50998">
    <property type="entry name" value="Quinoprotein alcohol dehydrogenase-like"/>
    <property type="match status" value="1"/>
</dbReference>
<protein>
    <submittedName>
        <fullName evidence="1">Uncharacterized protein</fullName>
    </submittedName>
</protein>
<dbReference type="PANTHER" id="PTHR42754">
    <property type="entry name" value="ENDOGLUCANASE"/>
    <property type="match status" value="1"/>
</dbReference>
<dbReference type="InterPro" id="IPR015943">
    <property type="entry name" value="WD40/YVTN_repeat-like_dom_sf"/>
</dbReference>